<sequence>MSFILDSNTHTLRDPERNIELRSIRGYSTGDKDWEIHWNGEVIGFTARDNPKYGGETKNILMGIDWYVASMKIPQHLESKRAEVMGVIKEAMEAYGLKYSRMKVDCRVQFDQRLIR</sequence>
<accession>A0A7T5UHD6</accession>
<dbReference type="EMBL" id="CP066681">
    <property type="protein sequence ID" value="QQG36856.1"/>
    <property type="molecule type" value="Genomic_DNA"/>
</dbReference>
<reference evidence="1 2" key="1">
    <citation type="submission" date="2020-07" db="EMBL/GenBank/DDBJ databases">
        <title>Huge and variable diversity of episymbiotic CPR bacteria and DPANN archaea in groundwater ecosystems.</title>
        <authorList>
            <person name="He C.Y."/>
            <person name="Keren R."/>
            <person name="Whittaker M."/>
            <person name="Farag I.F."/>
            <person name="Doudna J."/>
            <person name="Cate J.H.D."/>
            <person name="Banfield J.F."/>
        </authorList>
    </citation>
    <scope>NUCLEOTIDE SEQUENCE [LARGE SCALE GENOMIC DNA]</scope>
    <source>
        <strain evidence="1">NC_groundwater_70_Ag_B-0.1um_54_66</strain>
    </source>
</reference>
<dbReference type="AlphaFoldDB" id="A0A7T5UHD6"/>
<evidence type="ECO:0000313" key="1">
    <source>
        <dbReference type="EMBL" id="QQG36856.1"/>
    </source>
</evidence>
<evidence type="ECO:0000313" key="2">
    <source>
        <dbReference type="Proteomes" id="UP000595362"/>
    </source>
</evidence>
<name>A0A7T5UHD6_9BACT</name>
<protein>
    <submittedName>
        <fullName evidence="1">Uncharacterized protein</fullName>
    </submittedName>
</protein>
<proteinExistence type="predicted"/>
<organism evidence="1 2">
    <name type="scientific">Micavibrio aeruginosavorus</name>
    <dbReference type="NCBI Taxonomy" id="349221"/>
    <lineage>
        <taxon>Bacteria</taxon>
        <taxon>Pseudomonadati</taxon>
        <taxon>Bdellovibrionota</taxon>
        <taxon>Bdellovibrionia</taxon>
        <taxon>Bdellovibrionales</taxon>
        <taxon>Pseudobdellovibrionaceae</taxon>
        <taxon>Micavibrio</taxon>
    </lineage>
</organism>
<dbReference type="Proteomes" id="UP000595362">
    <property type="component" value="Chromosome"/>
</dbReference>
<gene>
    <name evidence="1" type="ORF">HYS17_03530</name>
</gene>